<dbReference type="AlphaFoldDB" id="A0A9P6L7K3"/>
<keyword evidence="4" id="KW-1185">Reference proteome</keyword>
<sequence length="317" mass="33664">MVYLFSASHYPAGREVKPRDQPVTDVRQVSDANGPSPTANDLGVPASSNGLSPTPIPTDYFVPSSALNHPQPWTTQTPAPSSTIVSTPNLPVSSSVTLSTGTLQPTPTAVSIKGGALSTSSSNKKYIIGGAVGGGVLALILLACLLFCCCKRRRKRDLERSDHGHPEGQPGYGQFDCCSHGTCNRNGGQPQMEQKTPLKPFILKSDPVAPNSKGSLQPQHVSFNRRDSGGSQESVGSDASTETMCSYGSGGSQRGKRRSQKRPPPLKLTSLVTPVVNGPQDNPRRRVDGSSLQNPHEIPAIVVDPPQSRTPDRVRRS</sequence>
<dbReference type="EMBL" id="WIUZ02000006">
    <property type="protein sequence ID" value="KAF9785708.1"/>
    <property type="molecule type" value="Genomic_DNA"/>
</dbReference>
<feature type="compositionally biased region" description="Basic and acidic residues" evidence="1">
    <location>
        <begin position="13"/>
        <end position="22"/>
    </location>
</feature>
<evidence type="ECO:0000256" key="2">
    <source>
        <dbReference type="SAM" id="Phobius"/>
    </source>
</evidence>
<proteinExistence type="predicted"/>
<evidence type="ECO:0000313" key="3">
    <source>
        <dbReference type="EMBL" id="KAF9785708.1"/>
    </source>
</evidence>
<dbReference type="Pfam" id="PF07204">
    <property type="entry name" value="Orthoreo_P10"/>
    <property type="match status" value="1"/>
</dbReference>
<keyword evidence="2" id="KW-1133">Transmembrane helix</keyword>
<comment type="caution">
    <text evidence="3">The sequence shown here is derived from an EMBL/GenBank/DDBJ whole genome shotgun (WGS) entry which is preliminary data.</text>
</comment>
<reference evidence="3" key="2">
    <citation type="submission" date="2020-11" db="EMBL/GenBank/DDBJ databases">
        <authorList>
            <consortium name="DOE Joint Genome Institute"/>
            <person name="Kuo A."/>
            <person name="Miyauchi S."/>
            <person name="Kiss E."/>
            <person name="Drula E."/>
            <person name="Kohler A."/>
            <person name="Sanchez-Garcia M."/>
            <person name="Andreopoulos B."/>
            <person name="Barry K.W."/>
            <person name="Bonito G."/>
            <person name="Buee M."/>
            <person name="Carver A."/>
            <person name="Chen C."/>
            <person name="Cichocki N."/>
            <person name="Clum A."/>
            <person name="Culley D."/>
            <person name="Crous P.W."/>
            <person name="Fauchery L."/>
            <person name="Girlanda M."/>
            <person name="Hayes R."/>
            <person name="Keri Z."/>
            <person name="Labutti K."/>
            <person name="Lipzen A."/>
            <person name="Lombard V."/>
            <person name="Magnuson J."/>
            <person name="Maillard F."/>
            <person name="Morin E."/>
            <person name="Murat C."/>
            <person name="Nolan M."/>
            <person name="Ohm R."/>
            <person name="Pangilinan J."/>
            <person name="Pereira M."/>
            <person name="Perotto S."/>
            <person name="Peter M."/>
            <person name="Riley R."/>
            <person name="Sitrit Y."/>
            <person name="Stielow B."/>
            <person name="Szollosi G."/>
            <person name="Zifcakova L."/>
            <person name="Stursova M."/>
            <person name="Spatafora J.W."/>
            <person name="Tedersoo L."/>
            <person name="Vaario L.-M."/>
            <person name="Yamada A."/>
            <person name="Yan M."/>
            <person name="Wang P."/>
            <person name="Xu J."/>
            <person name="Bruns T."/>
            <person name="Baldrian P."/>
            <person name="Vilgalys R."/>
            <person name="Henrissat B."/>
            <person name="Grigoriev I.V."/>
            <person name="Hibbett D."/>
            <person name="Nagy L.G."/>
            <person name="Martin F.M."/>
        </authorList>
    </citation>
    <scope>NUCLEOTIDE SEQUENCE</scope>
    <source>
        <strain evidence="3">UH-Tt-Lm1</strain>
    </source>
</reference>
<evidence type="ECO:0000256" key="1">
    <source>
        <dbReference type="SAM" id="MobiDB-lite"/>
    </source>
</evidence>
<keyword evidence="2" id="KW-0472">Membrane</keyword>
<dbReference type="OrthoDB" id="10526995at2759"/>
<dbReference type="InterPro" id="IPR009854">
    <property type="entry name" value="Orthoreo_P10"/>
</dbReference>
<feature type="transmembrane region" description="Helical" evidence="2">
    <location>
        <begin position="126"/>
        <end position="150"/>
    </location>
</feature>
<feature type="compositionally biased region" description="Polar residues" evidence="1">
    <location>
        <begin position="229"/>
        <end position="246"/>
    </location>
</feature>
<organism evidence="3 4">
    <name type="scientific">Thelephora terrestris</name>
    <dbReference type="NCBI Taxonomy" id="56493"/>
    <lineage>
        <taxon>Eukaryota</taxon>
        <taxon>Fungi</taxon>
        <taxon>Dikarya</taxon>
        <taxon>Basidiomycota</taxon>
        <taxon>Agaricomycotina</taxon>
        <taxon>Agaricomycetes</taxon>
        <taxon>Thelephorales</taxon>
        <taxon>Thelephoraceae</taxon>
        <taxon>Thelephora</taxon>
    </lineage>
</organism>
<gene>
    <name evidence="3" type="ORF">BJ322DRAFT_732696</name>
</gene>
<keyword evidence="2" id="KW-0812">Transmembrane</keyword>
<dbReference type="Proteomes" id="UP000736335">
    <property type="component" value="Unassembled WGS sequence"/>
</dbReference>
<feature type="compositionally biased region" description="Polar residues" evidence="1">
    <location>
        <begin position="212"/>
        <end position="222"/>
    </location>
</feature>
<name>A0A9P6L7K3_9AGAM</name>
<feature type="compositionally biased region" description="Polar residues" evidence="1">
    <location>
        <begin position="30"/>
        <end position="39"/>
    </location>
</feature>
<accession>A0A9P6L7K3</accession>
<feature type="region of interest" description="Disordered" evidence="1">
    <location>
        <begin position="13"/>
        <end position="50"/>
    </location>
</feature>
<evidence type="ECO:0000313" key="4">
    <source>
        <dbReference type="Proteomes" id="UP000736335"/>
    </source>
</evidence>
<feature type="region of interest" description="Disordered" evidence="1">
    <location>
        <begin position="202"/>
        <end position="317"/>
    </location>
</feature>
<protein>
    <submittedName>
        <fullName evidence="3">Uncharacterized protein</fullName>
    </submittedName>
</protein>
<reference evidence="3" key="1">
    <citation type="journal article" date="2020" name="Nat. Commun.">
        <title>Large-scale genome sequencing of mycorrhizal fungi provides insights into the early evolution of symbiotic traits.</title>
        <authorList>
            <person name="Miyauchi S."/>
            <person name="Kiss E."/>
            <person name="Kuo A."/>
            <person name="Drula E."/>
            <person name="Kohler A."/>
            <person name="Sanchez-Garcia M."/>
            <person name="Morin E."/>
            <person name="Andreopoulos B."/>
            <person name="Barry K.W."/>
            <person name="Bonito G."/>
            <person name="Buee M."/>
            <person name="Carver A."/>
            <person name="Chen C."/>
            <person name="Cichocki N."/>
            <person name="Clum A."/>
            <person name="Culley D."/>
            <person name="Crous P.W."/>
            <person name="Fauchery L."/>
            <person name="Girlanda M."/>
            <person name="Hayes R.D."/>
            <person name="Keri Z."/>
            <person name="LaButti K."/>
            <person name="Lipzen A."/>
            <person name="Lombard V."/>
            <person name="Magnuson J."/>
            <person name="Maillard F."/>
            <person name="Murat C."/>
            <person name="Nolan M."/>
            <person name="Ohm R.A."/>
            <person name="Pangilinan J."/>
            <person name="Pereira M.F."/>
            <person name="Perotto S."/>
            <person name="Peter M."/>
            <person name="Pfister S."/>
            <person name="Riley R."/>
            <person name="Sitrit Y."/>
            <person name="Stielow J.B."/>
            <person name="Szollosi G."/>
            <person name="Zifcakova L."/>
            <person name="Stursova M."/>
            <person name="Spatafora J.W."/>
            <person name="Tedersoo L."/>
            <person name="Vaario L.M."/>
            <person name="Yamada A."/>
            <person name="Yan M."/>
            <person name="Wang P."/>
            <person name="Xu J."/>
            <person name="Bruns T."/>
            <person name="Baldrian P."/>
            <person name="Vilgalys R."/>
            <person name="Dunand C."/>
            <person name="Henrissat B."/>
            <person name="Grigoriev I.V."/>
            <person name="Hibbett D."/>
            <person name="Nagy L.G."/>
            <person name="Martin F.M."/>
        </authorList>
    </citation>
    <scope>NUCLEOTIDE SEQUENCE</scope>
    <source>
        <strain evidence="3">UH-Tt-Lm1</strain>
    </source>
</reference>